<dbReference type="InterPro" id="IPR013255">
    <property type="entry name" value="Spc25_C"/>
</dbReference>
<evidence type="ECO:0000256" key="3">
    <source>
        <dbReference type="ARBA" id="ARBA00013692"/>
    </source>
</evidence>
<dbReference type="GeneID" id="107119696"/>
<keyword evidence="7 12" id="KW-0175">Coiled coil</keyword>
<dbReference type="InterPro" id="IPR045143">
    <property type="entry name" value="Spc25"/>
</dbReference>
<comment type="similarity">
    <text evidence="2 11">Belongs to the SPC25 family.</text>
</comment>
<comment type="subcellular location">
    <subcellularLocation>
        <location evidence="1">Chromosome</location>
        <location evidence="1">Centromere</location>
    </subcellularLocation>
    <subcellularLocation>
        <location evidence="11">Nucleus</location>
    </subcellularLocation>
    <subcellularLocation>
        <location evidence="11">Chromosome</location>
        <location evidence="11">Centromere</location>
        <location evidence="11">Kinetochore</location>
    </subcellularLocation>
</comment>
<feature type="domain" description="Chromosome segregation protein Spc25 C-terminal" evidence="13">
    <location>
        <begin position="154"/>
        <end position="222"/>
    </location>
</feature>
<keyword evidence="6 11" id="KW-0498">Mitosis</keyword>
<evidence type="ECO:0000259" key="13">
    <source>
        <dbReference type="Pfam" id="PF08234"/>
    </source>
</evidence>
<comment type="subunit">
    <text evidence="11">Component of the NDC80 complex.</text>
</comment>
<dbReference type="CDD" id="cd23784">
    <property type="entry name" value="RWD_Spc25"/>
    <property type="match status" value="1"/>
</dbReference>
<keyword evidence="8 11" id="KW-0131">Cell cycle</keyword>
<accession>A0ABM1KVK9</accession>
<name>A0ABM1KVK9_GEKJA</name>
<evidence type="ECO:0000256" key="9">
    <source>
        <dbReference type="ARBA" id="ARBA00023328"/>
    </source>
</evidence>
<keyword evidence="14" id="KW-1185">Reference proteome</keyword>
<dbReference type="PANTHER" id="PTHR14281">
    <property type="entry name" value="KINETOCHORE PROTEIN SPC25-RELATED"/>
    <property type="match status" value="1"/>
</dbReference>
<organism evidence="14 15">
    <name type="scientific">Gekko japonicus</name>
    <name type="common">Schlegel's Japanese gecko</name>
    <dbReference type="NCBI Taxonomy" id="146911"/>
    <lineage>
        <taxon>Eukaryota</taxon>
        <taxon>Metazoa</taxon>
        <taxon>Chordata</taxon>
        <taxon>Craniata</taxon>
        <taxon>Vertebrata</taxon>
        <taxon>Euteleostomi</taxon>
        <taxon>Lepidosauria</taxon>
        <taxon>Squamata</taxon>
        <taxon>Bifurcata</taxon>
        <taxon>Gekkota</taxon>
        <taxon>Gekkonidae</taxon>
        <taxon>Gekkoninae</taxon>
        <taxon>Gekko</taxon>
    </lineage>
</organism>
<evidence type="ECO:0000313" key="16">
    <source>
        <dbReference type="RefSeq" id="XP_015277747.1"/>
    </source>
</evidence>
<proteinExistence type="inferred from homology"/>
<dbReference type="PANTHER" id="PTHR14281:SF0">
    <property type="entry name" value="KINETOCHORE PROTEIN SPC25"/>
    <property type="match status" value="1"/>
</dbReference>
<comment type="function">
    <text evidence="10">Acts as a component of the essential kinetochore-associated NDC80 complex, which is required for chromosome segregation and spindle checkpoint activity. Required for kinetochore integrity and the organization of stable microtubule binding sites in the outer plate of the kinetochore. The NDC80 complex synergistically enhances the affinity of the SKA1 complex for microtubules and may allow the NDC80 complex to track depolymerizing microtubules.</text>
</comment>
<dbReference type="Gene3D" id="3.30.457.50">
    <property type="entry name" value="Chromosome segregation protein Spc25"/>
    <property type="match status" value="1"/>
</dbReference>
<protein>
    <recommendedName>
        <fullName evidence="3 11">Kinetochore protein SPC25</fullName>
    </recommendedName>
</protein>
<evidence type="ECO:0000256" key="7">
    <source>
        <dbReference type="ARBA" id="ARBA00023054"/>
    </source>
</evidence>
<dbReference type="Proteomes" id="UP000694871">
    <property type="component" value="Unplaced"/>
</dbReference>
<gene>
    <name evidence="15 16" type="primary">SPC25</name>
</gene>
<keyword evidence="11" id="KW-0995">Kinetochore</keyword>
<keyword evidence="4 11" id="KW-0158">Chromosome</keyword>
<evidence type="ECO:0000313" key="15">
    <source>
        <dbReference type="RefSeq" id="XP_015277746.1"/>
    </source>
</evidence>
<evidence type="ECO:0000313" key="14">
    <source>
        <dbReference type="Proteomes" id="UP000694871"/>
    </source>
</evidence>
<keyword evidence="5 11" id="KW-0132">Cell division</keyword>
<evidence type="ECO:0000256" key="11">
    <source>
        <dbReference type="RuleBase" id="RU367150"/>
    </source>
</evidence>
<sequence length="228" mass="26808">MAQMKDDNELEILEKEIKDFRTMFKTTCYGESIEQTLGLRDQWLESISKLTDKWSKRLMEGDLMLNRFQEYTNELNQKNKSIEEKQEKLSEVLVSIKGGEEENADLMDTIRELKEKLIRKGETKSKATEEKMERLSKVEKTFKERTGLEIRKTRANHLQFIFRCIDHKDPDKPYVFTLSLNEEGAYEVISCSPPLDCIEELQLKVRETNNFSAFIANIRKAFIALSYK</sequence>
<evidence type="ECO:0000256" key="6">
    <source>
        <dbReference type="ARBA" id="ARBA00022776"/>
    </source>
</evidence>
<evidence type="ECO:0000256" key="5">
    <source>
        <dbReference type="ARBA" id="ARBA00022618"/>
    </source>
</evidence>
<keyword evidence="9 11" id="KW-0137">Centromere</keyword>
<dbReference type="Pfam" id="PF08234">
    <property type="entry name" value="Spindle_Spc25"/>
    <property type="match status" value="1"/>
</dbReference>
<evidence type="ECO:0000256" key="8">
    <source>
        <dbReference type="ARBA" id="ARBA00023306"/>
    </source>
</evidence>
<evidence type="ECO:0000256" key="12">
    <source>
        <dbReference type="SAM" id="Coils"/>
    </source>
</evidence>
<evidence type="ECO:0000256" key="4">
    <source>
        <dbReference type="ARBA" id="ARBA00022454"/>
    </source>
</evidence>
<evidence type="ECO:0000256" key="10">
    <source>
        <dbReference type="ARBA" id="ARBA00045419"/>
    </source>
</evidence>
<feature type="coiled-coil region" evidence="12">
    <location>
        <begin position="65"/>
        <end position="130"/>
    </location>
</feature>
<dbReference type="RefSeq" id="XP_015277747.1">
    <property type="nucleotide sequence ID" value="XM_015422261.1"/>
</dbReference>
<dbReference type="RefSeq" id="XP_015277746.1">
    <property type="nucleotide sequence ID" value="XM_015422260.1"/>
</dbReference>
<evidence type="ECO:0000256" key="1">
    <source>
        <dbReference type="ARBA" id="ARBA00004584"/>
    </source>
</evidence>
<keyword evidence="11" id="KW-0539">Nucleus</keyword>
<evidence type="ECO:0000256" key="2">
    <source>
        <dbReference type="ARBA" id="ARBA00006379"/>
    </source>
</evidence>
<reference evidence="15 16" key="1">
    <citation type="submission" date="2025-05" db="UniProtKB">
        <authorList>
            <consortium name="RefSeq"/>
        </authorList>
    </citation>
    <scope>IDENTIFICATION</scope>
</reference>